<protein>
    <recommendedName>
        <fullName evidence="4">Capsular polysaccharide biosynthesis protein</fullName>
    </recommendedName>
</protein>
<dbReference type="GO" id="GO:0005886">
    <property type="term" value="C:plasma membrane"/>
    <property type="evidence" value="ECO:0007669"/>
    <property type="project" value="TreeGrafter"/>
</dbReference>
<dbReference type="InterPro" id="IPR050445">
    <property type="entry name" value="Bact_polysacc_biosynth/exp"/>
</dbReference>
<organism evidence="2 3">
    <name type="scientific">Schaedlerella arabinosiphila</name>
    <dbReference type="NCBI Taxonomy" id="2044587"/>
    <lineage>
        <taxon>Bacteria</taxon>
        <taxon>Bacillati</taxon>
        <taxon>Bacillota</taxon>
        <taxon>Clostridia</taxon>
        <taxon>Lachnospirales</taxon>
        <taxon>Lachnospiraceae</taxon>
        <taxon>Schaedlerella</taxon>
    </lineage>
</organism>
<dbReference type="EMBL" id="RHJS01000002">
    <property type="protein sequence ID" value="RRK32185.1"/>
    <property type="molecule type" value="Genomic_DNA"/>
</dbReference>
<dbReference type="Proteomes" id="UP000274920">
    <property type="component" value="Unassembled WGS sequence"/>
</dbReference>
<keyword evidence="3" id="KW-1185">Reference proteome</keyword>
<keyword evidence="1" id="KW-1133">Transmembrane helix</keyword>
<feature type="transmembrane region" description="Helical" evidence="1">
    <location>
        <begin position="25"/>
        <end position="44"/>
    </location>
</feature>
<dbReference type="AlphaFoldDB" id="A0A426DHD6"/>
<evidence type="ECO:0000313" key="2">
    <source>
        <dbReference type="EMBL" id="RRK32185.1"/>
    </source>
</evidence>
<keyword evidence="1" id="KW-0812">Transmembrane</keyword>
<reference evidence="2" key="1">
    <citation type="submission" date="2018-10" db="EMBL/GenBank/DDBJ databases">
        <title>Schaedlerella arabinophila gen. nov. sp. nov., isolated from the mouse intestinal tract and comparative analysis with the genome of the closely related altered Schaedler flora strain ASF502.</title>
        <authorList>
            <person name="Miyake S."/>
            <person name="Soh M."/>
            <person name="Seedorf H."/>
        </authorList>
    </citation>
    <scope>NUCLEOTIDE SEQUENCE [LARGE SCALE GENOMIC DNA]</scope>
    <source>
        <strain evidence="2">DSM 106076</strain>
    </source>
</reference>
<evidence type="ECO:0000313" key="3">
    <source>
        <dbReference type="Proteomes" id="UP000274920"/>
    </source>
</evidence>
<name>A0A426DHD6_9FIRM</name>
<dbReference type="RefSeq" id="WP_125127693.1">
    <property type="nucleotide sequence ID" value="NZ_RHJS01000002.1"/>
</dbReference>
<dbReference type="PANTHER" id="PTHR32309">
    <property type="entry name" value="TYROSINE-PROTEIN KINASE"/>
    <property type="match status" value="1"/>
</dbReference>
<evidence type="ECO:0000256" key="1">
    <source>
        <dbReference type="SAM" id="Phobius"/>
    </source>
</evidence>
<gene>
    <name evidence="2" type="ORF">EBB54_13060</name>
</gene>
<accession>A0A426DHD6</accession>
<dbReference type="PANTHER" id="PTHR32309:SF13">
    <property type="entry name" value="FERRIC ENTEROBACTIN TRANSPORT PROTEIN FEPE"/>
    <property type="match status" value="1"/>
</dbReference>
<feature type="transmembrane region" description="Helical" evidence="1">
    <location>
        <begin position="301"/>
        <end position="323"/>
    </location>
</feature>
<keyword evidence="1" id="KW-0472">Membrane</keyword>
<sequence>MDENQEFRQEEINLMDLIFYCLEKWRWIVAFMLILAVAAGAYKYRGVVKENQAKQEAAISAEEDEDEVNIVKVDLQSVSYYEQAIAENTNALERQKEYLENSVVMDMDSYHISTGTLSYYLEGGEHVDSLLAAFGAYVSDGRLAERMHSADATVSVEDLRYLTSFSNSFDAIYQVTSNQTIRTAAPESTVFQIEIRMPEETSCRAYLKSADEALVSYSAKLQSEVGEHKLTLLSSTQSDMMDTDIKNYQDNTRTAYLTAVRNLQALRTELETLRNTAEIPEEPDETGAVVLADPKSAAVKYAVVGLVLGAFVVCFVLMLLYMMGGKLQNTDNFKMEFGMPLLGVVRDSGKKKKLFGFIDNWVFRLKEGSYASIGFEEQIKMAASNVQAAIARMSSDQEMQKVMLAGTMAEKDAAALCAKLSSELQGISLSPYMQIVYQSSALKELENYDGVLFLEKKGASSSAMIQQERKSASDRNVTVLGAIVLY</sequence>
<dbReference type="GO" id="GO:0004713">
    <property type="term" value="F:protein tyrosine kinase activity"/>
    <property type="evidence" value="ECO:0007669"/>
    <property type="project" value="TreeGrafter"/>
</dbReference>
<comment type="caution">
    <text evidence="2">The sequence shown here is derived from an EMBL/GenBank/DDBJ whole genome shotgun (WGS) entry which is preliminary data.</text>
</comment>
<proteinExistence type="predicted"/>
<evidence type="ECO:0008006" key="4">
    <source>
        <dbReference type="Google" id="ProtNLM"/>
    </source>
</evidence>